<feature type="transmembrane region" description="Helical" evidence="1">
    <location>
        <begin position="37"/>
        <end position="61"/>
    </location>
</feature>
<evidence type="ECO:0000256" key="1">
    <source>
        <dbReference type="SAM" id="Phobius"/>
    </source>
</evidence>
<reference evidence="2" key="1">
    <citation type="submission" date="2017-07" db="EMBL/GenBank/DDBJ databases">
        <authorList>
            <person name="Mikheyev A."/>
            <person name="Grau M."/>
        </authorList>
    </citation>
    <scope>NUCLEOTIDE SEQUENCE</scope>
    <source>
        <tissue evidence="2">Venom_gland</tissue>
    </source>
</reference>
<proteinExistence type="predicted"/>
<keyword evidence="1" id="KW-0812">Transmembrane</keyword>
<reference evidence="2" key="2">
    <citation type="submission" date="2017-11" db="EMBL/GenBank/DDBJ databases">
        <title>Coralsnake Venomics: Analyses of Venom Gland Transcriptomes and Proteomes of Six Brazilian Taxa.</title>
        <authorList>
            <person name="Aird S.D."/>
            <person name="Jorge da Silva N."/>
            <person name="Qiu L."/>
            <person name="Villar-Briones A."/>
            <person name="Aparecida-Saddi V."/>
            <person name="Campos-Telles M.P."/>
            <person name="Grau M."/>
            <person name="Mikheyev A.S."/>
        </authorList>
    </citation>
    <scope>NUCLEOTIDE SEQUENCE</scope>
    <source>
        <tissue evidence="2">Venom_gland</tissue>
    </source>
</reference>
<keyword evidence="1" id="KW-1133">Transmembrane helix</keyword>
<protein>
    <submittedName>
        <fullName evidence="2">Uncharacterized protein</fullName>
    </submittedName>
</protein>
<sequence>MCLLFQNLTVGQPGKQSNKRPDLQKILMKIRYSKQRLVPSGYICLATYTCFSSFVHVVFAYKYGSSLLYNMLVCCYIWITNTCGLVEYSLAAILNLEGNIFTCFNMN</sequence>
<accession>A0A2D4JCF4</accession>
<evidence type="ECO:0000313" key="2">
    <source>
        <dbReference type="EMBL" id="LAA94158.1"/>
    </source>
</evidence>
<dbReference type="EMBL" id="IACK01168674">
    <property type="protein sequence ID" value="LAA94158.1"/>
    <property type="molecule type" value="Transcribed_RNA"/>
</dbReference>
<dbReference type="AlphaFoldDB" id="A0A2D4JCF4"/>
<feature type="transmembrane region" description="Helical" evidence="1">
    <location>
        <begin position="67"/>
        <end position="86"/>
    </location>
</feature>
<name>A0A2D4JCF4_MICLE</name>
<organism evidence="2">
    <name type="scientific">Micrurus lemniscatus lemniscatus</name>
    <dbReference type="NCBI Taxonomy" id="129467"/>
    <lineage>
        <taxon>Eukaryota</taxon>
        <taxon>Metazoa</taxon>
        <taxon>Chordata</taxon>
        <taxon>Craniata</taxon>
        <taxon>Vertebrata</taxon>
        <taxon>Euteleostomi</taxon>
        <taxon>Lepidosauria</taxon>
        <taxon>Squamata</taxon>
        <taxon>Bifurcata</taxon>
        <taxon>Unidentata</taxon>
        <taxon>Episquamata</taxon>
        <taxon>Toxicofera</taxon>
        <taxon>Serpentes</taxon>
        <taxon>Colubroidea</taxon>
        <taxon>Elapidae</taxon>
        <taxon>Elapinae</taxon>
        <taxon>Micrurus</taxon>
    </lineage>
</organism>
<keyword evidence="1" id="KW-0472">Membrane</keyword>